<dbReference type="InParanoid" id="M7XCM3"/>
<comment type="caution">
    <text evidence="1">The sequence shown here is derived from an EMBL/GenBank/DDBJ whole genome shotgun (WGS) entry which is preliminary data.</text>
</comment>
<proteinExistence type="predicted"/>
<dbReference type="AlphaFoldDB" id="M7XCM3"/>
<organism evidence="1 2">
    <name type="scientific">Mariniradius saccharolyticus AK6</name>
    <dbReference type="NCBI Taxonomy" id="1239962"/>
    <lineage>
        <taxon>Bacteria</taxon>
        <taxon>Pseudomonadati</taxon>
        <taxon>Bacteroidota</taxon>
        <taxon>Cytophagia</taxon>
        <taxon>Cytophagales</taxon>
        <taxon>Cyclobacteriaceae</taxon>
        <taxon>Mariniradius</taxon>
    </lineage>
</organism>
<sequence length="44" mass="4787">MGPGIGGDKSALFLFFGFQSPHLSLTFGLETLFCEHGHKTKADF</sequence>
<keyword evidence="2" id="KW-1185">Reference proteome</keyword>
<name>M7XCM3_9BACT</name>
<evidence type="ECO:0000313" key="2">
    <source>
        <dbReference type="Proteomes" id="UP000010953"/>
    </source>
</evidence>
<dbReference type="STRING" id="1239962.C943_02255"/>
<accession>M7XCM3</accession>
<dbReference type="Proteomes" id="UP000010953">
    <property type="component" value="Unassembled WGS sequence"/>
</dbReference>
<dbReference type="EMBL" id="AMZY02000002">
    <property type="protein sequence ID" value="EMS35180.1"/>
    <property type="molecule type" value="Genomic_DNA"/>
</dbReference>
<gene>
    <name evidence="1" type="ORF">C943_02255</name>
</gene>
<protein>
    <submittedName>
        <fullName evidence="1">Uncharacterized protein</fullName>
    </submittedName>
</protein>
<reference evidence="1" key="1">
    <citation type="submission" date="2013-01" db="EMBL/GenBank/DDBJ databases">
        <title>Genome assembly of Mariniradius saccharolyticus AK6.</title>
        <authorList>
            <person name="Vaidya B."/>
            <person name="Khatri I."/>
            <person name="Tanuku N.R.S."/>
            <person name="Subramanian S."/>
            <person name="Pinnaka A."/>
        </authorList>
    </citation>
    <scope>NUCLEOTIDE SEQUENCE [LARGE SCALE GENOMIC DNA]</scope>
    <source>
        <strain evidence="1">AK6</strain>
    </source>
</reference>
<evidence type="ECO:0000313" key="1">
    <source>
        <dbReference type="EMBL" id="EMS35180.1"/>
    </source>
</evidence>